<name>D4TYY6_9ACTO</name>
<dbReference type="AlphaFoldDB" id="D4TYY6"/>
<protein>
    <submittedName>
        <fullName evidence="1">Uncharacterized protein</fullName>
    </submittedName>
</protein>
<proteinExistence type="predicted"/>
<comment type="caution">
    <text evidence="1">The sequence shown here is derived from an EMBL/GenBank/DDBJ whole genome shotgun (WGS) entry which is preliminary data.</text>
</comment>
<gene>
    <name evidence="1" type="ORF">HMPREF0970_01165</name>
</gene>
<organism evidence="1 2">
    <name type="scientific">Schaalia odontolytica F0309</name>
    <dbReference type="NCBI Taxonomy" id="649742"/>
    <lineage>
        <taxon>Bacteria</taxon>
        <taxon>Bacillati</taxon>
        <taxon>Actinomycetota</taxon>
        <taxon>Actinomycetes</taxon>
        <taxon>Actinomycetales</taxon>
        <taxon>Actinomycetaceae</taxon>
        <taxon>Schaalia</taxon>
    </lineage>
</organism>
<dbReference type="Proteomes" id="UP000003150">
    <property type="component" value="Unassembled WGS sequence"/>
</dbReference>
<evidence type="ECO:0000313" key="1">
    <source>
        <dbReference type="EMBL" id="EFF79941.1"/>
    </source>
</evidence>
<dbReference type="HOGENOM" id="CLU_2968964_0_0_11"/>
<accession>D4TYY6</accession>
<sequence length="58" mass="6370">MTVERLRPQSANADRSARATNCEVSMLARGCTVRATWWIDSVCLLVTFKDEAGATPRG</sequence>
<reference evidence="1 2" key="1">
    <citation type="submission" date="2009-10" db="EMBL/GenBank/DDBJ databases">
        <authorList>
            <person name="Weinstock G."/>
            <person name="Sodergren E."/>
            <person name="Clifton S."/>
            <person name="Fulton L."/>
            <person name="Fulton B."/>
            <person name="Courtney L."/>
            <person name="Fronick C."/>
            <person name="Harrison M."/>
            <person name="Strong C."/>
            <person name="Farmer C."/>
            <person name="Delahaunty K."/>
            <person name="Markovic C."/>
            <person name="Hall O."/>
            <person name="Minx P."/>
            <person name="Tomlinson C."/>
            <person name="Mitreva M."/>
            <person name="Nelson J."/>
            <person name="Hou S."/>
            <person name="Wollam A."/>
            <person name="Pepin K.H."/>
            <person name="Johnson M."/>
            <person name="Bhonagiri V."/>
            <person name="Nash W.E."/>
            <person name="Warren W."/>
            <person name="Chinwalla A."/>
            <person name="Mardis E.R."/>
            <person name="Wilson R.K."/>
        </authorList>
    </citation>
    <scope>NUCLEOTIDE SEQUENCE [LARGE SCALE GENOMIC DNA]</scope>
    <source>
        <strain evidence="1 2">F0309</strain>
    </source>
</reference>
<evidence type="ECO:0000313" key="2">
    <source>
        <dbReference type="Proteomes" id="UP000003150"/>
    </source>
</evidence>
<dbReference type="EMBL" id="ACYT02000031">
    <property type="protein sequence ID" value="EFF79941.1"/>
    <property type="molecule type" value="Genomic_DNA"/>
</dbReference>